<gene>
    <name evidence="8" type="ORF">METZ01_LOCUS126682</name>
</gene>
<keyword evidence="5 6" id="KW-0472">Membrane</keyword>
<keyword evidence="2" id="KW-1003">Cell membrane</keyword>
<evidence type="ECO:0000259" key="7">
    <source>
        <dbReference type="Pfam" id="PF00535"/>
    </source>
</evidence>
<evidence type="ECO:0000313" key="8">
    <source>
        <dbReference type="EMBL" id="SVA73828.1"/>
    </source>
</evidence>
<evidence type="ECO:0000256" key="2">
    <source>
        <dbReference type="ARBA" id="ARBA00022475"/>
    </source>
</evidence>
<dbReference type="Gene3D" id="3.90.550.10">
    <property type="entry name" value="Spore Coat Polysaccharide Biosynthesis Protein SpsA, Chain A"/>
    <property type="match status" value="1"/>
</dbReference>
<feature type="transmembrane region" description="Helical" evidence="6">
    <location>
        <begin position="289"/>
        <end position="311"/>
    </location>
</feature>
<feature type="domain" description="Glycosyltransferase 2-like" evidence="7">
    <location>
        <begin position="49"/>
        <end position="222"/>
    </location>
</feature>
<proteinExistence type="predicted"/>
<name>A0A381Y9V8_9ZZZZ</name>
<dbReference type="PANTHER" id="PTHR43646">
    <property type="entry name" value="GLYCOSYLTRANSFERASE"/>
    <property type="match status" value="1"/>
</dbReference>
<feature type="transmembrane region" description="Helical" evidence="6">
    <location>
        <begin position="350"/>
        <end position="370"/>
    </location>
</feature>
<evidence type="ECO:0000256" key="5">
    <source>
        <dbReference type="ARBA" id="ARBA00023136"/>
    </source>
</evidence>
<dbReference type="InterPro" id="IPR001173">
    <property type="entry name" value="Glyco_trans_2-like"/>
</dbReference>
<dbReference type="SUPFAM" id="SSF53448">
    <property type="entry name" value="Nucleotide-diphospho-sugar transferases"/>
    <property type="match status" value="1"/>
</dbReference>
<sequence>MNPLFDNVLTLLLLVAFACAVCFAANGLFNHNALSRLAIGRTRQRPLVSILIPCRNEQEHIAACLDSILEQKYSPLEILVLNDHSEDKSADILSHYANSHDNVTIIQGNSLPEGWTGKNWACHQLYVVSRGDVLLYCDADTQIGQDLIRDAVAELENRALGFVTIFPERKTRNAFDRWIWSFTSWVIASWVPLWLAYQTRLGVLAVGFGQFLMLRRNAYEAIGGYEALRGNSLDDFGIARRIQAAGIDWRVYSGRGRLTTASYRSTKDAIEGYGKSIFPALGGSGLTLMLAWLLLANVTWTPVILLILESLQWITISADQVQLASFCVMAILISWAAAAVKLRISALTTLLYPIAITCVLYTAVTSYIGIRRGTMTWKDRTIGETDDVMMRDLPVTKEEQLNPASDTPASNSES</sequence>
<dbReference type="GO" id="GO:0016757">
    <property type="term" value="F:glycosyltransferase activity"/>
    <property type="evidence" value="ECO:0007669"/>
    <property type="project" value="UniProtKB-KW"/>
</dbReference>
<organism evidence="8">
    <name type="scientific">marine metagenome</name>
    <dbReference type="NCBI Taxonomy" id="408172"/>
    <lineage>
        <taxon>unclassified sequences</taxon>
        <taxon>metagenomes</taxon>
        <taxon>ecological metagenomes</taxon>
    </lineage>
</organism>
<feature type="transmembrane region" description="Helical" evidence="6">
    <location>
        <begin position="323"/>
        <end position="344"/>
    </location>
</feature>
<keyword evidence="6" id="KW-1133">Transmembrane helix</keyword>
<dbReference type="GO" id="GO:0005886">
    <property type="term" value="C:plasma membrane"/>
    <property type="evidence" value="ECO:0007669"/>
    <property type="project" value="UniProtKB-SubCell"/>
</dbReference>
<reference evidence="8" key="1">
    <citation type="submission" date="2018-05" db="EMBL/GenBank/DDBJ databases">
        <authorList>
            <person name="Lanie J.A."/>
            <person name="Ng W.-L."/>
            <person name="Kazmierczak K.M."/>
            <person name="Andrzejewski T.M."/>
            <person name="Davidsen T.M."/>
            <person name="Wayne K.J."/>
            <person name="Tettelin H."/>
            <person name="Glass J.I."/>
            <person name="Rusch D."/>
            <person name="Podicherti R."/>
            <person name="Tsui H.-C.T."/>
            <person name="Winkler M.E."/>
        </authorList>
    </citation>
    <scope>NUCLEOTIDE SEQUENCE</scope>
</reference>
<dbReference type="InterPro" id="IPR029044">
    <property type="entry name" value="Nucleotide-diphossugar_trans"/>
</dbReference>
<keyword evidence="6" id="KW-0812">Transmembrane</keyword>
<dbReference type="AlphaFoldDB" id="A0A381Y9V8"/>
<dbReference type="PANTHER" id="PTHR43646:SF2">
    <property type="entry name" value="GLYCOSYLTRANSFERASE 2-LIKE DOMAIN-CONTAINING PROTEIN"/>
    <property type="match status" value="1"/>
</dbReference>
<dbReference type="EMBL" id="UINC01017727">
    <property type="protein sequence ID" value="SVA73828.1"/>
    <property type="molecule type" value="Genomic_DNA"/>
</dbReference>
<evidence type="ECO:0000256" key="4">
    <source>
        <dbReference type="ARBA" id="ARBA00022679"/>
    </source>
</evidence>
<keyword evidence="4" id="KW-0808">Transferase</keyword>
<comment type="subcellular location">
    <subcellularLocation>
        <location evidence="1">Cell membrane</location>
    </subcellularLocation>
</comment>
<keyword evidence="3" id="KW-0328">Glycosyltransferase</keyword>
<dbReference type="Pfam" id="PF00535">
    <property type="entry name" value="Glycos_transf_2"/>
    <property type="match status" value="1"/>
</dbReference>
<evidence type="ECO:0000256" key="3">
    <source>
        <dbReference type="ARBA" id="ARBA00022676"/>
    </source>
</evidence>
<protein>
    <recommendedName>
        <fullName evidence="7">Glycosyltransferase 2-like domain-containing protein</fullName>
    </recommendedName>
</protein>
<accession>A0A381Y9V8</accession>
<dbReference type="CDD" id="cd06423">
    <property type="entry name" value="CESA_like"/>
    <property type="match status" value="1"/>
</dbReference>
<evidence type="ECO:0000256" key="1">
    <source>
        <dbReference type="ARBA" id="ARBA00004236"/>
    </source>
</evidence>
<evidence type="ECO:0000256" key="6">
    <source>
        <dbReference type="SAM" id="Phobius"/>
    </source>
</evidence>